<dbReference type="Pfam" id="PF12535">
    <property type="entry name" value="Nudix_N"/>
    <property type="match status" value="1"/>
</dbReference>
<comment type="caution">
    <text evidence="4">The sequence shown here is derived from an EMBL/GenBank/DDBJ whole genome shotgun (WGS) entry which is preliminary data.</text>
</comment>
<keyword evidence="5" id="KW-1185">Reference proteome</keyword>
<protein>
    <submittedName>
        <fullName evidence="4">NUDIX hydrolase N-terminal domain-containing protein</fullName>
    </submittedName>
</protein>
<dbReference type="Gene3D" id="6.10.250.1120">
    <property type="match status" value="1"/>
</dbReference>
<dbReference type="PANTHER" id="PTHR43046">
    <property type="entry name" value="GDP-MANNOSE MANNOSYL HYDROLASE"/>
    <property type="match status" value="1"/>
</dbReference>
<dbReference type="Proteomes" id="UP000598350">
    <property type="component" value="Unassembled WGS sequence"/>
</dbReference>
<reference evidence="4 5" key="1">
    <citation type="submission" date="2020-05" db="EMBL/GenBank/DDBJ databases">
        <title>The draft genome sequence of Maribacter arenosus CAU 1321.</title>
        <authorList>
            <person name="Mu L."/>
        </authorList>
    </citation>
    <scope>NUCLEOTIDE SEQUENCE [LARGE SCALE GENOMIC DNA]</scope>
    <source>
        <strain evidence="4 5">CAU 1321</strain>
    </source>
</reference>
<dbReference type="InterPro" id="IPR059176">
    <property type="entry name" value="UDP-X_N"/>
</dbReference>
<sequence>MKDNQDLELIKRIKALADTGLVYADDEYHRERYEELREISLQLLSHMSSQPLRVLHDFFMPEKDYPTVKVDVRGFVLNSANEILIAKEQVDGKWTIPGGWADIGYTPSEVVVKEIEEETGLRCSVDRLLAVYDKRMHAHPPQPFYIYKLVFLCTIQGGKLEHGFDMDGASFFKLDNLPEISIDRILESQLYQLYKMVIEGNMNVYFD</sequence>
<accession>A0ABR7VCP9</accession>
<organism evidence="4 5">
    <name type="scientific">Maribacter arenosus</name>
    <dbReference type="NCBI Taxonomy" id="1854708"/>
    <lineage>
        <taxon>Bacteria</taxon>
        <taxon>Pseudomonadati</taxon>
        <taxon>Bacteroidota</taxon>
        <taxon>Flavobacteriia</taxon>
        <taxon>Flavobacteriales</taxon>
        <taxon>Flavobacteriaceae</taxon>
        <taxon>Maribacter</taxon>
    </lineage>
</organism>
<evidence type="ECO:0000256" key="2">
    <source>
        <dbReference type="ARBA" id="ARBA00022801"/>
    </source>
</evidence>
<gene>
    <name evidence="4" type="ORF">HPE63_12210</name>
</gene>
<dbReference type="EMBL" id="JABTCG010000004">
    <property type="protein sequence ID" value="MBD0851434.1"/>
    <property type="molecule type" value="Genomic_DNA"/>
</dbReference>
<proteinExistence type="predicted"/>
<evidence type="ECO:0000259" key="3">
    <source>
        <dbReference type="PROSITE" id="PS51462"/>
    </source>
</evidence>
<dbReference type="PROSITE" id="PS51462">
    <property type="entry name" value="NUDIX"/>
    <property type="match status" value="1"/>
</dbReference>
<dbReference type="SUPFAM" id="SSF55811">
    <property type="entry name" value="Nudix"/>
    <property type="match status" value="1"/>
</dbReference>
<evidence type="ECO:0000256" key="1">
    <source>
        <dbReference type="ARBA" id="ARBA00001946"/>
    </source>
</evidence>
<comment type="cofactor">
    <cofactor evidence="1">
        <name>Mg(2+)</name>
        <dbReference type="ChEBI" id="CHEBI:18420"/>
    </cofactor>
</comment>
<dbReference type="Gene3D" id="3.90.79.10">
    <property type="entry name" value="Nucleoside Triphosphate Pyrophosphohydrolase"/>
    <property type="match status" value="1"/>
</dbReference>
<dbReference type="PANTHER" id="PTHR43046:SF16">
    <property type="entry name" value="ADP-RIBOSE PYROPHOSPHATASE YJHB-RELATED"/>
    <property type="match status" value="1"/>
</dbReference>
<keyword evidence="2 4" id="KW-0378">Hydrolase</keyword>
<name>A0ABR7VCP9_9FLAO</name>
<dbReference type="Pfam" id="PF00293">
    <property type="entry name" value="NUDIX"/>
    <property type="match status" value="1"/>
</dbReference>
<dbReference type="GO" id="GO:0016787">
    <property type="term" value="F:hydrolase activity"/>
    <property type="evidence" value="ECO:0007669"/>
    <property type="project" value="UniProtKB-KW"/>
</dbReference>
<feature type="domain" description="Nudix hydrolase" evidence="3">
    <location>
        <begin position="67"/>
        <end position="194"/>
    </location>
</feature>
<evidence type="ECO:0000313" key="5">
    <source>
        <dbReference type="Proteomes" id="UP000598350"/>
    </source>
</evidence>
<dbReference type="RefSeq" id="WP_188314554.1">
    <property type="nucleotide sequence ID" value="NZ_JABTCG010000004.1"/>
</dbReference>
<dbReference type="InterPro" id="IPR000086">
    <property type="entry name" value="NUDIX_hydrolase_dom"/>
</dbReference>
<evidence type="ECO:0000313" key="4">
    <source>
        <dbReference type="EMBL" id="MBD0851434.1"/>
    </source>
</evidence>
<dbReference type="InterPro" id="IPR015797">
    <property type="entry name" value="NUDIX_hydrolase-like_dom_sf"/>
</dbReference>